<dbReference type="Pfam" id="PF12826">
    <property type="entry name" value="HHH_2"/>
    <property type="match status" value="1"/>
</dbReference>
<dbReference type="GO" id="GO:0046872">
    <property type="term" value="F:metal ion binding"/>
    <property type="evidence" value="ECO:0007669"/>
    <property type="project" value="UniProtKB-KW"/>
</dbReference>
<dbReference type="NCBIfam" id="NF005932">
    <property type="entry name" value="PRK07956.1"/>
    <property type="match status" value="1"/>
</dbReference>
<dbReference type="InterPro" id="IPR041663">
    <property type="entry name" value="DisA/LigA_HHH"/>
</dbReference>
<dbReference type="FunFam" id="1.10.150.20:FF:000006">
    <property type="entry name" value="DNA ligase"/>
    <property type="match status" value="1"/>
</dbReference>
<organism evidence="16">
    <name type="scientific">uncultured Dysgonomonas sp</name>
    <dbReference type="NCBI Taxonomy" id="206096"/>
    <lineage>
        <taxon>Bacteria</taxon>
        <taxon>Pseudomonadati</taxon>
        <taxon>Bacteroidota</taxon>
        <taxon>Bacteroidia</taxon>
        <taxon>Bacteroidales</taxon>
        <taxon>Dysgonomonadaceae</taxon>
        <taxon>Dysgonomonas</taxon>
        <taxon>environmental samples</taxon>
    </lineage>
</organism>
<name>A0A212JC06_9BACT</name>
<feature type="binding site" evidence="14">
    <location>
        <position position="422"/>
    </location>
    <ligand>
        <name>Zn(2+)</name>
        <dbReference type="ChEBI" id="CHEBI:29105"/>
    </ligand>
</feature>
<dbReference type="NCBIfam" id="TIGR00575">
    <property type="entry name" value="dnlj"/>
    <property type="match status" value="1"/>
</dbReference>
<gene>
    <name evidence="14 16" type="primary">ligA</name>
    <name evidence="16" type="ORF">KL86DYS2_11156</name>
</gene>
<dbReference type="Gene3D" id="6.20.10.30">
    <property type="match status" value="1"/>
</dbReference>
<feature type="binding site" evidence="14">
    <location>
        <begin position="32"/>
        <end position="36"/>
    </location>
    <ligand>
        <name>NAD(+)</name>
        <dbReference type="ChEBI" id="CHEBI:57540"/>
    </ligand>
</feature>
<comment type="function">
    <text evidence="1 14">DNA ligase that catalyzes the formation of phosphodiester linkages between 5'-phosphoryl and 3'-hydroxyl groups in double-stranded DNA using NAD as a coenzyme and as the energy source for the reaction. It is essential for DNA replication and repair of damaged DNA.</text>
</comment>
<dbReference type="HAMAP" id="MF_01588">
    <property type="entry name" value="DNA_ligase_A"/>
    <property type="match status" value="1"/>
</dbReference>
<feature type="binding site" evidence="14">
    <location>
        <position position="134"/>
    </location>
    <ligand>
        <name>NAD(+)</name>
        <dbReference type="ChEBI" id="CHEBI:57540"/>
    </ligand>
</feature>
<dbReference type="InterPro" id="IPR012340">
    <property type="entry name" value="NA-bd_OB-fold"/>
</dbReference>
<dbReference type="Gene3D" id="2.40.50.140">
    <property type="entry name" value="Nucleic acid-binding proteins"/>
    <property type="match status" value="1"/>
</dbReference>
<dbReference type="CDD" id="cd17748">
    <property type="entry name" value="BRCT_DNA_ligase_like"/>
    <property type="match status" value="1"/>
</dbReference>
<evidence type="ECO:0000256" key="5">
    <source>
        <dbReference type="ARBA" id="ARBA00022705"/>
    </source>
</evidence>
<dbReference type="SUPFAM" id="SSF52113">
    <property type="entry name" value="BRCT domain"/>
    <property type="match status" value="1"/>
</dbReference>
<proteinExistence type="inferred from homology"/>
<keyword evidence="4 14" id="KW-0436">Ligase</keyword>
<evidence type="ECO:0000256" key="1">
    <source>
        <dbReference type="ARBA" id="ARBA00004067"/>
    </source>
</evidence>
<evidence type="ECO:0000256" key="6">
    <source>
        <dbReference type="ARBA" id="ARBA00022723"/>
    </source>
</evidence>
<keyword evidence="9 14" id="KW-0460">Magnesium</keyword>
<evidence type="ECO:0000256" key="9">
    <source>
        <dbReference type="ARBA" id="ARBA00022842"/>
    </source>
</evidence>
<dbReference type="InterPro" id="IPR001357">
    <property type="entry name" value="BRCT_dom"/>
</dbReference>
<dbReference type="PANTHER" id="PTHR23389">
    <property type="entry name" value="CHROMOSOME TRANSMISSION FIDELITY FACTOR 18"/>
    <property type="match status" value="1"/>
</dbReference>
<feature type="binding site" evidence="14">
    <location>
        <position position="111"/>
    </location>
    <ligand>
        <name>NAD(+)</name>
        <dbReference type="ChEBI" id="CHEBI:57540"/>
    </ligand>
</feature>
<dbReference type="InterPro" id="IPR033136">
    <property type="entry name" value="DNA_ligase_CS"/>
</dbReference>
<keyword evidence="7 14" id="KW-0227">DNA damage</keyword>
<feature type="binding site" evidence="14">
    <location>
        <position position="404"/>
    </location>
    <ligand>
        <name>Zn(2+)</name>
        <dbReference type="ChEBI" id="CHEBI:29105"/>
    </ligand>
</feature>
<dbReference type="InterPro" id="IPR001679">
    <property type="entry name" value="DNA_ligase"/>
</dbReference>
<dbReference type="FunFam" id="1.10.287.610:FF:000002">
    <property type="entry name" value="DNA ligase"/>
    <property type="match status" value="1"/>
</dbReference>
<evidence type="ECO:0000313" key="16">
    <source>
        <dbReference type="EMBL" id="SBV96785.1"/>
    </source>
</evidence>
<feature type="binding site" evidence="14">
    <location>
        <position position="286"/>
    </location>
    <ligand>
        <name>NAD(+)</name>
        <dbReference type="ChEBI" id="CHEBI:57540"/>
    </ligand>
</feature>
<feature type="binding site" evidence="14">
    <location>
        <begin position="81"/>
        <end position="82"/>
    </location>
    <ligand>
        <name>NAD(+)</name>
        <dbReference type="ChEBI" id="CHEBI:57540"/>
    </ligand>
</feature>
<dbReference type="Gene3D" id="1.10.150.20">
    <property type="entry name" value="5' to 3' exonuclease, C-terminal subdomain"/>
    <property type="match status" value="2"/>
</dbReference>
<dbReference type="GO" id="GO:0003911">
    <property type="term" value="F:DNA ligase (NAD+) activity"/>
    <property type="evidence" value="ECO:0007669"/>
    <property type="project" value="UniProtKB-UniRule"/>
</dbReference>
<dbReference type="PANTHER" id="PTHR23389:SF9">
    <property type="entry name" value="DNA LIGASE"/>
    <property type="match status" value="1"/>
</dbReference>
<feature type="binding site" evidence="14">
    <location>
        <position position="310"/>
    </location>
    <ligand>
        <name>NAD(+)</name>
        <dbReference type="ChEBI" id="CHEBI:57540"/>
    </ligand>
</feature>
<dbReference type="PIRSF" id="PIRSF001604">
    <property type="entry name" value="LigA"/>
    <property type="match status" value="1"/>
</dbReference>
<dbReference type="EC" id="6.5.1.2" evidence="2 14"/>
<dbReference type="InterPro" id="IPR004149">
    <property type="entry name" value="Znf_DNAligase_C4"/>
</dbReference>
<dbReference type="GO" id="GO:0006281">
    <property type="term" value="P:DNA repair"/>
    <property type="evidence" value="ECO:0007669"/>
    <property type="project" value="UniProtKB-KW"/>
</dbReference>
<dbReference type="FunFam" id="3.30.470.30:FF:000001">
    <property type="entry name" value="DNA ligase"/>
    <property type="match status" value="1"/>
</dbReference>
<dbReference type="CDD" id="cd00114">
    <property type="entry name" value="LIGANc"/>
    <property type="match status" value="1"/>
</dbReference>
<evidence type="ECO:0000256" key="12">
    <source>
        <dbReference type="ARBA" id="ARBA00034005"/>
    </source>
</evidence>
<feature type="active site" description="N6-AMP-lysine intermediate" evidence="14">
    <location>
        <position position="113"/>
    </location>
</feature>
<dbReference type="FunFam" id="2.40.50.140:FF:000012">
    <property type="entry name" value="DNA ligase"/>
    <property type="match status" value="1"/>
</dbReference>
<keyword evidence="14" id="KW-0464">Manganese</keyword>
<dbReference type="InterPro" id="IPR036420">
    <property type="entry name" value="BRCT_dom_sf"/>
</dbReference>
<feature type="binding site" evidence="14">
    <location>
        <position position="428"/>
    </location>
    <ligand>
        <name>Zn(2+)</name>
        <dbReference type="ChEBI" id="CHEBI:29105"/>
    </ligand>
</feature>
<dbReference type="SUPFAM" id="SSF56091">
    <property type="entry name" value="DNA ligase/mRNA capping enzyme, catalytic domain"/>
    <property type="match status" value="1"/>
</dbReference>
<dbReference type="Gene3D" id="3.30.470.30">
    <property type="entry name" value="DNA ligase/mRNA capping enzyme"/>
    <property type="match status" value="1"/>
</dbReference>
<reference evidence="16" key="1">
    <citation type="submission" date="2016-04" db="EMBL/GenBank/DDBJ databases">
        <authorList>
            <person name="Evans L.H."/>
            <person name="Alamgir A."/>
            <person name="Owens N."/>
            <person name="Weber N.D."/>
            <person name="Virtaneva K."/>
            <person name="Barbian K."/>
            <person name="Babar A."/>
            <person name="Rosenke K."/>
        </authorList>
    </citation>
    <scope>NUCLEOTIDE SEQUENCE</scope>
    <source>
        <strain evidence="16">86-2</strain>
    </source>
</reference>
<dbReference type="InterPro" id="IPR013840">
    <property type="entry name" value="DNAligase_N"/>
</dbReference>
<evidence type="ECO:0000256" key="2">
    <source>
        <dbReference type="ARBA" id="ARBA00012722"/>
    </source>
</evidence>
<keyword evidence="8 14" id="KW-0862">Zinc</keyword>
<keyword evidence="5 14" id="KW-0235">DNA replication</keyword>
<dbReference type="SUPFAM" id="SSF50249">
    <property type="entry name" value="Nucleic acid-binding proteins"/>
    <property type="match status" value="1"/>
</dbReference>
<keyword evidence="11 14" id="KW-0234">DNA repair</keyword>
<dbReference type="Pfam" id="PF03119">
    <property type="entry name" value="DNA_ligase_ZBD"/>
    <property type="match status" value="1"/>
</dbReference>
<sequence>MDQIKHQIDTLREELNKHNYDYYVLSAPTISDFEFDKKLKELTDLETQYPEYFDPNSPSQRVGSDINKSFKQVPHKYPMLSLGNTYTEAEITDFYNRVKKGLNDDFEIVCELKYDGTSISLTYINGQLTQAVTRGDGVQGDDVTANVRTIRSIPLRLHGTDYPAEFEIRGEILMPWSVFDQINKERAEQEEALFANPRNAGSGTLKQQDPKIVASRKLDSYLYYLLGEELPTDGHYENLMKAKEWGFKISDATKKCKTLDEIFAYIHYWDKERKNLPVATDGIVLKVNSLTQQKNLGFTSKFPRWAIAFKFQAEQAVTTLESVSYQVGRTGAITPVANLRPVKLSGTTVKRASLYNEDYINSLDLHLNDQVYVEKGGEIIPKITGVDVTQRNIFDTKVEFIKDCPECGTPLVKDEGEAIYYCPNDVSCPPQIKGRIEHFLTRKAMNIAGGTETVEHLYNAGYIRNIADLYTLKWQDVSRLERWAEKSAKNLIDSIHASVSVPYERVLFALGIRYVGETVAKKLALAFPDIDLLQAATIEDLTQVDEIGDRIAQSIVKYFSNPNNLEVINKLRTFGLQFELSGSIIAQRTEKLKDLSIVISGTFEKYSRDEYKSMIEQNGGKNSGSISSKTNYVLAGDNMGPAKLEKAKSLGIPIINEDDFLKMLE</sequence>
<dbReference type="Gene3D" id="3.40.50.10190">
    <property type="entry name" value="BRCT domain"/>
    <property type="match status" value="1"/>
</dbReference>
<dbReference type="InterPro" id="IPR004150">
    <property type="entry name" value="NAD_DNA_ligase_OB"/>
</dbReference>
<dbReference type="Gene3D" id="1.10.287.610">
    <property type="entry name" value="Helix hairpin bin"/>
    <property type="match status" value="1"/>
</dbReference>
<evidence type="ECO:0000256" key="11">
    <source>
        <dbReference type="ARBA" id="ARBA00023204"/>
    </source>
</evidence>
<dbReference type="Pfam" id="PF03120">
    <property type="entry name" value="OB_DNA_ligase"/>
    <property type="match status" value="1"/>
</dbReference>
<evidence type="ECO:0000256" key="7">
    <source>
        <dbReference type="ARBA" id="ARBA00022763"/>
    </source>
</evidence>
<dbReference type="InterPro" id="IPR013839">
    <property type="entry name" value="DNAligase_adenylation"/>
</dbReference>
<dbReference type="AlphaFoldDB" id="A0A212JC06"/>
<dbReference type="PROSITE" id="PS50172">
    <property type="entry name" value="BRCT"/>
    <property type="match status" value="1"/>
</dbReference>
<dbReference type="PROSITE" id="PS01056">
    <property type="entry name" value="DNA_LIGASE_N2"/>
    <property type="match status" value="1"/>
</dbReference>
<comment type="catalytic activity">
    <reaction evidence="12 14">
        <text>NAD(+) + (deoxyribonucleotide)n-3'-hydroxyl + 5'-phospho-(deoxyribonucleotide)m = (deoxyribonucleotide)n+m + AMP + beta-nicotinamide D-nucleotide.</text>
        <dbReference type="EC" id="6.5.1.2"/>
    </reaction>
</comment>
<dbReference type="RefSeq" id="WP_296948118.1">
    <property type="nucleotide sequence ID" value="NZ_LT599021.1"/>
</dbReference>
<dbReference type="GO" id="GO:0006260">
    <property type="term" value="P:DNA replication"/>
    <property type="evidence" value="ECO:0007669"/>
    <property type="project" value="UniProtKB-KW"/>
</dbReference>
<keyword evidence="10 14" id="KW-0520">NAD</keyword>
<accession>A0A212JC06</accession>
<evidence type="ECO:0000256" key="4">
    <source>
        <dbReference type="ARBA" id="ARBA00022598"/>
    </source>
</evidence>
<dbReference type="SMART" id="SM00292">
    <property type="entry name" value="BRCT"/>
    <property type="match status" value="1"/>
</dbReference>
<evidence type="ECO:0000256" key="13">
    <source>
        <dbReference type="ARBA" id="ARBA00060881"/>
    </source>
</evidence>
<feature type="domain" description="BRCT" evidence="15">
    <location>
        <begin position="587"/>
        <end position="665"/>
    </location>
</feature>
<feature type="binding site" evidence="14">
    <location>
        <position position="171"/>
    </location>
    <ligand>
        <name>NAD(+)</name>
        <dbReference type="ChEBI" id="CHEBI:57540"/>
    </ligand>
</feature>
<keyword evidence="6 14" id="KW-0479">Metal-binding</keyword>
<evidence type="ECO:0000256" key="8">
    <source>
        <dbReference type="ARBA" id="ARBA00022833"/>
    </source>
</evidence>
<evidence type="ECO:0000256" key="14">
    <source>
        <dbReference type="HAMAP-Rule" id="MF_01588"/>
    </source>
</evidence>
<comment type="similarity">
    <text evidence="13 14">Belongs to the NAD-dependent DNA ligase family. LigA subfamily.</text>
</comment>
<dbReference type="InterPro" id="IPR010994">
    <property type="entry name" value="RuvA_2-like"/>
</dbReference>
<dbReference type="Pfam" id="PF01653">
    <property type="entry name" value="DNA_ligase_aden"/>
    <property type="match status" value="1"/>
</dbReference>
<protein>
    <recommendedName>
        <fullName evidence="3 14">DNA ligase</fullName>
        <ecNumber evidence="2 14">6.5.1.2</ecNumber>
    </recommendedName>
    <alternativeName>
        <fullName evidence="14">Polydeoxyribonucleotide synthase [NAD(+)]</fullName>
    </alternativeName>
</protein>
<dbReference type="SUPFAM" id="SSF47781">
    <property type="entry name" value="RuvA domain 2-like"/>
    <property type="match status" value="1"/>
</dbReference>
<feature type="binding site" evidence="14">
    <location>
        <position position="407"/>
    </location>
    <ligand>
        <name>Zn(2+)</name>
        <dbReference type="ChEBI" id="CHEBI:29105"/>
    </ligand>
</feature>
<evidence type="ECO:0000256" key="10">
    <source>
        <dbReference type="ARBA" id="ARBA00023027"/>
    </source>
</evidence>
<dbReference type="EMBL" id="FLUL01000001">
    <property type="protein sequence ID" value="SBV96785.1"/>
    <property type="molecule type" value="Genomic_DNA"/>
</dbReference>
<evidence type="ECO:0000259" key="15">
    <source>
        <dbReference type="PROSITE" id="PS50172"/>
    </source>
</evidence>
<dbReference type="SMART" id="SM00532">
    <property type="entry name" value="LIGANc"/>
    <property type="match status" value="1"/>
</dbReference>
<dbReference type="GO" id="GO:0005829">
    <property type="term" value="C:cytosol"/>
    <property type="evidence" value="ECO:0007669"/>
    <property type="project" value="TreeGrafter"/>
</dbReference>
<comment type="cofactor">
    <cofactor evidence="14">
        <name>Mg(2+)</name>
        <dbReference type="ChEBI" id="CHEBI:18420"/>
    </cofactor>
    <cofactor evidence="14">
        <name>Mn(2+)</name>
        <dbReference type="ChEBI" id="CHEBI:29035"/>
    </cofactor>
</comment>
<dbReference type="Pfam" id="PF00533">
    <property type="entry name" value="BRCT"/>
    <property type="match status" value="1"/>
</dbReference>
<evidence type="ECO:0000256" key="3">
    <source>
        <dbReference type="ARBA" id="ARBA00013308"/>
    </source>
</evidence>